<dbReference type="PANTHER" id="PTHR43090:SF2">
    <property type="entry name" value="1-(5-PHOSPHORIBOSYL)-5-[(5-PHOSPHORIBOSYLAMINO)METHYLIDENEAMINO] IMIDAZOLE-4-CARBOXAMIDE ISOMERASE"/>
    <property type="match status" value="1"/>
</dbReference>
<dbReference type="NCBIfam" id="TIGR00007">
    <property type="entry name" value="1-(5-phosphoribosyl)-5-[(5-phosphoribosylamino)methylideneamino]imidazole-4-carboxamide isomerase"/>
    <property type="match status" value="1"/>
</dbReference>
<dbReference type="UniPathway" id="UPA00031">
    <property type="reaction ID" value="UER00009"/>
</dbReference>
<dbReference type="InterPro" id="IPR006063">
    <property type="entry name" value="HisA_bact_arch"/>
</dbReference>
<evidence type="ECO:0000256" key="11">
    <source>
        <dbReference type="RuleBase" id="RU003658"/>
    </source>
</evidence>
<dbReference type="CDD" id="cd04732">
    <property type="entry name" value="HisA"/>
    <property type="match status" value="1"/>
</dbReference>
<evidence type="ECO:0000313" key="12">
    <source>
        <dbReference type="EMBL" id="BBI01102.1"/>
    </source>
</evidence>
<dbReference type="OrthoDB" id="9807749at2"/>
<name>A0A455T9U4_9GAMM</name>
<evidence type="ECO:0000256" key="10">
    <source>
        <dbReference type="RuleBase" id="RU003657"/>
    </source>
</evidence>
<reference evidence="12 13" key="1">
    <citation type="journal article" date="2019" name="Proc. Natl. Acad. Sci. U.S.A.">
        <title>Exaggeration and cooption of innate immunity for social defense.</title>
        <authorList>
            <person name="Kutsukake M."/>
            <person name="Moriyama M."/>
            <person name="Shigenobu S."/>
            <person name="Meng X.-Y."/>
            <person name="Nikoh N."/>
            <person name="Noda C."/>
            <person name="Kobayashi S."/>
            <person name="Fukatsu T."/>
        </authorList>
    </citation>
    <scope>NUCLEOTIDE SEQUENCE [LARGE SCALE GENOMIC DNA]</scope>
    <source>
        <strain evidence="12 13">Nmo</strain>
    </source>
</reference>
<dbReference type="RefSeq" id="WP_158344598.1">
    <property type="nucleotide sequence ID" value="NZ_AP019379.1"/>
</dbReference>
<accession>A0A455T9U4</accession>
<evidence type="ECO:0000256" key="1">
    <source>
        <dbReference type="ARBA" id="ARBA00000901"/>
    </source>
</evidence>
<dbReference type="InterPro" id="IPR013785">
    <property type="entry name" value="Aldolase_TIM"/>
</dbReference>
<proteinExistence type="inferred from homology"/>
<keyword evidence="13" id="KW-1185">Reference proteome</keyword>
<evidence type="ECO:0000256" key="3">
    <source>
        <dbReference type="ARBA" id="ARBA00005133"/>
    </source>
</evidence>
<comment type="catalytic activity">
    <reaction evidence="1 9 11">
        <text>1-(5-phospho-beta-D-ribosyl)-5-[(5-phospho-beta-D-ribosylamino)methylideneamino]imidazole-4-carboxamide = 5-[(5-phospho-1-deoxy-D-ribulos-1-ylimino)methylamino]-1-(5-phospho-beta-D-ribosyl)imidazole-4-carboxamide</text>
        <dbReference type="Rhea" id="RHEA:15469"/>
        <dbReference type="ChEBI" id="CHEBI:58435"/>
        <dbReference type="ChEBI" id="CHEBI:58525"/>
        <dbReference type="EC" id="5.3.1.16"/>
    </reaction>
</comment>
<evidence type="ECO:0000256" key="6">
    <source>
        <dbReference type="ARBA" id="ARBA00022605"/>
    </source>
</evidence>
<dbReference type="GO" id="GO:0005737">
    <property type="term" value="C:cytoplasm"/>
    <property type="evidence" value="ECO:0007669"/>
    <property type="project" value="UniProtKB-SubCell"/>
</dbReference>
<dbReference type="HAMAP" id="MF_01014">
    <property type="entry name" value="HisA"/>
    <property type="match status" value="1"/>
</dbReference>
<gene>
    <name evidence="9 12" type="primary">hisA</name>
    <name evidence="12" type="ORF">BUCNMO_083</name>
</gene>
<comment type="pathway">
    <text evidence="3 9 11">Amino-acid biosynthesis; L-histidine biosynthesis; L-histidine from 5-phospho-alpha-D-ribose 1-diphosphate: step 4/9.</text>
</comment>
<evidence type="ECO:0000256" key="8">
    <source>
        <dbReference type="ARBA" id="ARBA00023235"/>
    </source>
</evidence>
<keyword evidence="6 9" id="KW-0028">Amino-acid biosynthesis</keyword>
<dbReference type="Proteomes" id="UP000317544">
    <property type="component" value="Chromosome"/>
</dbReference>
<feature type="active site" description="Proton acceptor" evidence="9">
    <location>
        <position position="7"/>
    </location>
</feature>
<evidence type="ECO:0000313" key="13">
    <source>
        <dbReference type="Proteomes" id="UP000317544"/>
    </source>
</evidence>
<dbReference type="GO" id="GO:0003949">
    <property type="term" value="F:1-(5-phosphoribosyl)-5-[(5-phosphoribosylamino)methylideneamino]imidazole-4-carboxamide isomerase activity"/>
    <property type="evidence" value="ECO:0007669"/>
    <property type="project" value="UniProtKB-UniRule"/>
</dbReference>
<evidence type="ECO:0000256" key="5">
    <source>
        <dbReference type="ARBA" id="ARBA00022490"/>
    </source>
</evidence>
<comment type="similarity">
    <text evidence="4 9 10">Belongs to the HisA/HisF family.</text>
</comment>
<feature type="active site" description="Proton donor" evidence="9">
    <location>
        <position position="129"/>
    </location>
</feature>
<dbReference type="SUPFAM" id="SSF51366">
    <property type="entry name" value="Ribulose-phoshate binding barrel"/>
    <property type="match status" value="1"/>
</dbReference>
<dbReference type="AlphaFoldDB" id="A0A455T9U4"/>
<evidence type="ECO:0000256" key="2">
    <source>
        <dbReference type="ARBA" id="ARBA00004496"/>
    </source>
</evidence>
<dbReference type="InterPro" id="IPR011060">
    <property type="entry name" value="RibuloseP-bd_barrel"/>
</dbReference>
<dbReference type="FunFam" id="3.20.20.70:FF:000009">
    <property type="entry name" value="1-(5-phosphoribosyl)-5-[(5-phosphoribosylamino)methylideneamino] imidazole-4-carboxamide isomerase"/>
    <property type="match status" value="1"/>
</dbReference>
<dbReference type="InterPro" id="IPR023016">
    <property type="entry name" value="HisA/PriA"/>
</dbReference>
<comment type="subcellular location">
    <subcellularLocation>
        <location evidence="2 9 11">Cytoplasm</location>
    </subcellularLocation>
</comment>
<dbReference type="Gene3D" id="3.20.20.70">
    <property type="entry name" value="Aldolase class I"/>
    <property type="match status" value="1"/>
</dbReference>
<keyword evidence="8 9" id="KW-0413">Isomerase</keyword>
<dbReference type="GO" id="GO:0000162">
    <property type="term" value="P:L-tryptophan biosynthetic process"/>
    <property type="evidence" value="ECO:0007669"/>
    <property type="project" value="TreeGrafter"/>
</dbReference>
<protein>
    <recommendedName>
        <fullName evidence="9 11">1-(5-phosphoribosyl)-5-[(5-phosphoribosylamino)methylideneamino] imidazole-4-carboxamide isomerase</fullName>
        <ecNumber evidence="9 11">5.3.1.16</ecNumber>
    </recommendedName>
    <alternativeName>
        <fullName evidence="9">Phosphoribosylformimino-5-aminoimidazole carboxamide ribotide isomerase</fullName>
    </alternativeName>
</protein>
<dbReference type="EMBL" id="AP019379">
    <property type="protein sequence ID" value="BBI01102.1"/>
    <property type="molecule type" value="Genomic_DNA"/>
</dbReference>
<evidence type="ECO:0000256" key="9">
    <source>
        <dbReference type="HAMAP-Rule" id="MF_01014"/>
    </source>
</evidence>
<dbReference type="PANTHER" id="PTHR43090">
    <property type="entry name" value="1-(5-PHOSPHORIBOSYL)-5-[(5-PHOSPHORIBOSYLAMINO)METHYLIDENEAMINO] IMIDAZOLE-4-CARBOXAMIDE ISOMERASE"/>
    <property type="match status" value="1"/>
</dbReference>
<evidence type="ECO:0000256" key="7">
    <source>
        <dbReference type="ARBA" id="ARBA00023102"/>
    </source>
</evidence>
<keyword evidence="7 9" id="KW-0368">Histidine biosynthesis</keyword>
<keyword evidence="5 9" id="KW-0963">Cytoplasm</keyword>
<dbReference type="Pfam" id="PF00977">
    <property type="entry name" value="His_biosynth"/>
    <property type="match status" value="1"/>
</dbReference>
<evidence type="ECO:0000256" key="4">
    <source>
        <dbReference type="ARBA" id="ARBA00009667"/>
    </source>
</evidence>
<dbReference type="InterPro" id="IPR006062">
    <property type="entry name" value="His_biosynth"/>
</dbReference>
<sequence>MIIPALDLFNGKVVRLYKGNYQKMKFYSHTIEFFLEKYKSSQINYLHIVDLNGALNPNTNQFNLLSKLAKNTNISLQVGGGIRTNANIEKLLLSGIKRIVVSSAAITNNQNLKNWLSYYGSNSIVLALDLKINTNNLKEIYTHAWKKSTGITLETLISQYSEFGLKHVLCTDISKDGTLNGPNIKLYNEIARLFKHIHFQASGGVGSLTDIIALKKTNVQDIIIGKALLEKKFNLQEAIKCWQSASFHV</sequence>
<organism evidence="12 13">
    <name type="scientific">Buchnera aphidicola</name>
    <name type="common">Nipponaphis monzeni</name>
    <dbReference type="NCBI Taxonomy" id="2495405"/>
    <lineage>
        <taxon>Bacteria</taxon>
        <taxon>Pseudomonadati</taxon>
        <taxon>Pseudomonadota</taxon>
        <taxon>Gammaproteobacteria</taxon>
        <taxon>Enterobacterales</taxon>
        <taxon>Erwiniaceae</taxon>
        <taxon>Buchnera</taxon>
    </lineage>
</organism>
<dbReference type="GO" id="GO:0000105">
    <property type="term" value="P:L-histidine biosynthetic process"/>
    <property type="evidence" value="ECO:0007669"/>
    <property type="project" value="UniProtKB-UniRule"/>
</dbReference>
<dbReference type="EC" id="5.3.1.16" evidence="9 11"/>
<dbReference type="InterPro" id="IPR044524">
    <property type="entry name" value="Isoase_HisA-like"/>
</dbReference>